<dbReference type="GO" id="GO:0008270">
    <property type="term" value="F:zinc ion binding"/>
    <property type="evidence" value="ECO:0007669"/>
    <property type="project" value="InterPro"/>
</dbReference>
<dbReference type="PANTHER" id="PTHR47785">
    <property type="entry name" value="ZN(II)2CYS6 TRANSCRIPTION FACTOR (EUROFUNG)-RELATED-RELATED"/>
    <property type="match status" value="1"/>
</dbReference>
<protein>
    <recommendedName>
        <fullName evidence="2">Zn(2)-C6 fungal-type domain-containing protein</fullName>
    </recommendedName>
</protein>
<dbReference type="SMART" id="SM00066">
    <property type="entry name" value="GAL4"/>
    <property type="match status" value="1"/>
</dbReference>
<dbReference type="SUPFAM" id="SSF57701">
    <property type="entry name" value="Zn2/Cys6 DNA-binding domain"/>
    <property type="match status" value="1"/>
</dbReference>
<dbReference type="RefSeq" id="XP_020046314.1">
    <property type="nucleotide sequence ID" value="XM_020191884.1"/>
</dbReference>
<dbReference type="InterPro" id="IPR001138">
    <property type="entry name" value="Zn2Cys6_DnaBD"/>
</dbReference>
<dbReference type="OrthoDB" id="4356994at2759"/>
<sequence>MSNNKNQDQTQDQSQNEINSDQNTSYYNNYFSNVQQNQFQTYNNLFYQNQYFFDNQTPSDFQQISSDFNQSSSEYQQLHNHLNPNNNLSSPQNLIAHKPPSHSNDSIIISPPQHSNFTKNFQIKNNPNKDNLNKDNPKTPQTISSPSNSIKKKKKIIRKRSSTACQTCRLKKIKCDNEKPQCGSCKKLADKGFKITCIYNDSDMTKNYSTFDHATLNILTKIQKIVDIYKENEKINKNILQSNELILDTFGGLKNLNALEKLLKFLNDLQNLDLPQAEDQLKTNLLNNNNRNNSNKTIIESRNEIEIGNEILTKNSFMSFNWDSSPEKLLNWPIIYNNFNIYNFNLLNFLLKESKEKKPEYIINFNRDFSFIPNQNNSIEETSTTENFKKTENSNDLFILKENLPNLIFHNFNKILNLEPIFFKYLKFWVMQFLKNVHSKNPFLNSSKLINSCNYLLKNYLDFINKYNPKTYDHFLDEIPRSKNESKIFNINYKTELPILAEKYRCSTSFLLVNHNYCYGNSSSNPIYINHIAKSNSDYNKRNYYSLPVLMMCCSLALLSIGVDSDVYNYTRFVSSLIERDYHGRLELSYQLFQLAQQFQTLLNNNLNSNQFQNSTQKTESFIESLGAGYDYNLYSNIEFNILSGMHKLYIMKPLDAWKFFLRASETLIEILEFEKNNEKFKKKVLLELFQGNFIDNETFNKITQKIQMDNQQNQILKERLYWSCIMNECEFRTALSPFVATSGIVNFQFSTDYYNLIQKSEKSISLDLNYNEENDWITYVIDIHYRNIENKILEEFNNSDKFTLEQFIFKIKNYRLELSSTKLKIKFKHTFQLQSNKKIEFRRHLINLYLYQPILYHLAANEKFLQRNDFKSFEDIPFKEDIFVFIKDLVDSIFNIYDLKINTSRHQESWYMNRYLFLSSIEILIIFKMFGEFFFQKQKLVEFIVNCIKIFNYWKDECQEFESYHDLVEGIFTKFELEFSNKI</sequence>
<dbReference type="Proteomes" id="UP000095038">
    <property type="component" value="Unassembled WGS sequence"/>
</dbReference>
<dbReference type="AlphaFoldDB" id="A0A1D2VEW4"/>
<feature type="compositionally biased region" description="Polar residues" evidence="1">
    <location>
        <begin position="101"/>
        <end position="123"/>
    </location>
</feature>
<dbReference type="PROSITE" id="PS50048">
    <property type="entry name" value="ZN2_CY6_FUNGAL_2"/>
    <property type="match status" value="1"/>
</dbReference>
<dbReference type="Pfam" id="PF00172">
    <property type="entry name" value="Zn_clus"/>
    <property type="match status" value="1"/>
</dbReference>
<dbReference type="Gene3D" id="4.10.240.10">
    <property type="entry name" value="Zn(2)-C6 fungal-type DNA-binding domain"/>
    <property type="match status" value="1"/>
</dbReference>
<dbReference type="GeneID" id="30965520"/>
<feature type="region of interest" description="Disordered" evidence="1">
    <location>
        <begin position="1"/>
        <end position="25"/>
    </location>
</feature>
<dbReference type="InParanoid" id="A0A1D2VEW4"/>
<proteinExistence type="predicted"/>
<name>A0A1D2VEW4_9ASCO</name>
<dbReference type="GO" id="GO:0000981">
    <property type="term" value="F:DNA-binding transcription factor activity, RNA polymerase II-specific"/>
    <property type="evidence" value="ECO:0007669"/>
    <property type="project" value="InterPro"/>
</dbReference>
<keyword evidence="4" id="KW-1185">Reference proteome</keyword>
<dbReference type="PANTHER" id="PTHR47785:SF5">
    <property type="entry name" value="ZN(II)2CYS6 TRANSCRIPTION FACTOR (EUROFUNG)"/>
    <property type="match status" value="1"/>
</dbReference>
<gene>
    <name evidence="3" type="ORF">ASCRUDRAFT_71071</name>
</gene>
<feature type="domain" description="Zn(2)-C6 fungal-type" evidence="2">
    <location>
        <begin position="164"/>
        <end position="199"/>
    </location>
</feature>
<dbReference type="STRING" id="1344418.A0A1D2VEW4"/>
<dbReference type="EMBL" id="KV454483">
    <property type="protein sequence ID" value="ODV60007.1"/>
    <property type="molecule type" value="Genomic_DNA"/>
</dbReference>
<feature type="compositionally biased region" description="Low complexity" evidence="1">
    <location>
        <begin position="77"/>
        <end position="94"/>
    </location>
</feature>
<feature type="region of interest" description="Disordered" evidence="1">
    <location>
        <begin position="71"/>
        <end position="154"/>
    </location>
</feature>
<evidence type="ECO:0000313" key="4">
    <source>
        <dbReference type="Proteomes" id="UP000095038"/>
    </source>
</evidence>
<dbReference type="CDD" id="cd00067">
    <property type="entry name" value="GAL4"/>
    <property type="match status" value="1"/>
</dbReference>
<evidence type="ECO:0000256" key="1">
    <source>
        <dbReference type="SAM" id="MobiDB-lite"/>
    </source>
</evidence>
<dbReference type="InterPro" id="IPR053181">
    <property type="entry name" value="EcdB-like_regulator"/>
</dbReference>
<evidence type="ECO:0000313" key="3">
    <source>
        <dbReference type="EMBL" id="ODV60007.1"/>
    </source>
</evidence>
<reference evidence="4" key="1">
    <citation type="submission" date="2016-05" db="EMBL/GenBank/DDBJ databases">
        <title>Comparative genomics of biotechnologically important yeasts.</title>
        <authorList>
            <consortium name="DOE Joint Genome Institute"/>
            <person name="Riley R."/>
            <person name="Haridas S."/>
            <person name="Wolfe K.H."/>
            <person name="Lopes M.R."/>
            <person name="Hittinger C.T."/>
            <person name="Goker M."/>
            <person name="Salamov A."/>
            <person name="Wisecaver J."/>
            <person name="Long T.M."/>
            <person name="Aerts A.L."/>
            <person name="Barry K."/>
            <person name="Choi C."/>
            <person name="Clum A."/>
            <person name="Coughlan A.Y."/>
            <person name="Deshpande S."/>
            <person name="Douglass A.P."/>
            <person name="Hanson S.J."/>
            <person name="Klenk H.-P."/>
            <person name="Labutti K."/>
            <person name="Lapidus A."/>
            <person name="Lindquist E."/>
            <person name="Lipzen A."/>
            <person name="Meier-Kolthoff J.P."/>
            <person name="Ohm R.A."/>
            <person name="Otillar R.P."/>
            <person name="Pangilinan J."/>
            <person name="Peng Y."/>
            <person name="Rokas A."/>
            <person name="Rosa C.A."/>
            <person name="Scheuner C."/>
            <person name="Sibirny A.A."/>
            <person name="Slot J.C."/>
            <person name="Stielow J.B."/>
            <person name="Sun H."/>
            <person name="Kurtzman C.P."/>
            <person name="Blackwell M."/>
            <person name="Grigoriev I.V."/>
            <person name="Jeffries T.W."/>
        </authorList>
    </citation>
    <scope>NUCLEOTIDE SEQUENCE [LARGE SCALE GENOMIC DNA]</scope>
    <source>
        <strain evidence="4">DSM 1968</strain>
    </source>
</reference>
<organism evidence="3 4">
    <name type="scientific">Ascoidea rubescens DSM 1968</name>
    <dbReference type="NCBI Taxonomy" id="1344418"/>
    <lineage>
        <taxon>Eukaryota</taxon>
        <taxon>Fungi</taxon>
        <taxon>Dikarya</taxon>
        <taxon>Ascomycota</taxon>
        <taxon>Saccharomycotina</taxon>
        <taxon>Saccharomycetes</taxon>
        <taxon>Ascoideaceae</taxon>
        <taxon>Ascoidea</taxon>
    </lineage>
</organism>
<evidence type="ECO:0000259" key="2">
    <source>
        <dbReference type="PROSITE" id="PS50048"/>
    </source>
</evidence>
<accession>A0A1D2VEW4</accession>
<dbReference type="InterPro" id="IPR036864">
    <property type="entry name" value="Zn2-C6_fun-type_DNA-bd_sf"/>
</dbReference>